<feature type="transmembrane region" description="Helical" evidence="1">
    <location>
        <begin position="12"/>
        <end position="35"/>
    </location>
</feature>
<proteinExistence type="predicted"/>
<keyword evidence="3" id="KW-1185">Reference proteome</keyword>
<name>A0A091D864_FUKDA</name>
<keyword evidence="1" id="KW-0472">Membrane</keyword>
<evidence type="ECO:0000313" key="2">
    <source>
        <dbReference type="EMBL" id="KFO26465.1"/>
    </source>
</evidence>
<dbReference type="EMBL" id="KN123184">
    <property type="protein sequence ID" value="KFO26465.1"/>
    <property type="molecule type" value="Genomic_DNA"/>
</dbReference>
<reference evidence="2 3" key="1">
    <citation type="submission" date="2013-11" db="EMBL/GenBank/DDBJ databases">
        <title>The Damaraland mole rat (Fukomys damarensis) genome and evolution of African mole rats.</title>
        <authorList>
            <person name="Gladyshev V.N."/>
            <person name="Fang X."/>
        </authorList>
    </citation>
    <scope>NUCLEOTIDE SEQUENCE [LARGE SCALE GENOMIC DNA]</scope>
    <source>
        <tissue evidence="2">Liver</tissue>
    </source>
</reference>
<keyword evidence="1" id="KW-0812">Transmembrane</keyword>
<dbReference type="Proteomes" id="UP000028990">
    <property type="component" value="Unassembled WGS sequence"/>
</dbReference>
<organism evidence="2 3">
    <name type="scientific">Fukomys damarensis</name>
    <name type="common">Damaraland mole rat</name>
    <name type="synonym">Cryptomys damarensis</name>
    <dbReference type="NCBI Taxonomy" id="885580"/>
    <lineage>
        <taxon>Eukaryota</taxon>
        <taxon>Metazoa</taxon>
        <taxon>Chordata</taxon>
        <taxon>Craniata</taxon>
        <taxon>Vertebrata</taxon>
        <taxon>Euteleostomi</taxon>
        <taxon>Mammalia</taxon>
        <taxon>Eutheria</taxon>
        <taxon>Euarchontoglires</taxon>
        <taxon>Glires</taxon>
        <taxon>Rodentia</taxon>
        <taxon>Hystricomorpha</taxon>
        <taxon>Bathyergidae</taxon>
        <taxon>Fukomys</taxon>
    </lineage>
</organism>
<evidence type="ECO:0000313" key="3">
    <source>
        <dbReference type="Proteomes" id="UP000028990"/>
    </source>
</evidence>
<keyword evidence="1" id="KW-1133">Transmembrane helix</keyword>
<protein>
    <submittedName>
        <fullName evidence="2">Uncharacterized protein</fullName>
    </submittedName>
</protein>
<sequence length="124" mass="13429">MVLTTELGLVKVMIEGVMMAAAVVMRTAGGLKVMLPDSYRELRLTVLKELTKGPSRSWQIDLQQVADSGAWQVEGYAAAVDYTALGSGQHIELLDPLRTAVVIVSVFLNIELKKLNQAKANGIC</sequence>
<gene>
    <name evidence="2" type="ORF">H920_12141</name>
</gene>
<accession>A0A091D864</accession>
<dbReference type="AlphaFoldDB" id="A0A091D864"/>
<evidence type="ECO:0000256" key="1">
    <source>
        <dbReference type="SAM" id="Phobius"/>
    </source>
</evidence>